<reference evidence="3" key="1">
    <citation type="journal article" date="2014" name="Genome Biol. Evol.">
        <title>Pangenome evidence for extensive interdomain horizontal transfer affecting lineage core and shell genes in uncultured planktonic thaumarchaeota and euryarchaeota.</title>
        <authorList>
            <person name="Deschamps P."/>
            <person name="Zivanovic Y."/>
            <person name="Moreira D."/>
            <person name="Rodriguez-Valera F."/>
            <person name="Lopez-Garcia P."/>
        </authorList>
    </citation>
    <scope>NUCLEOTIDE SEQUENCE</scope>
</reference>
<sequence length="109" mass="12056">MPHATREYNLAVTHPAIADQWHPTKNGTLTASDVTPASGKKAWWVCDKGHEYESVISSRTKRGSACPECFNQNRGEIRRRAARRKRERSATKDAGVTKLESFGSQSGGN</sequence>
<dbReference type="AlphaFoldDB" id="A0A075HNJ9"/>
<protein>
    <recommendedName>
        <fullName evidence="2">Treble clef zinc finger domain-containing protein</fullName>
    </recommendedName>
</protein>
<dbReference type="EMBL" id="KF901042">
    <property type="protein sequence ID" value="AIF15997.1"/>
    <property type="molecule type" value="Genomic_DNA"/>
</dbReference>
<organism evidence="3">
    <name type="scientific">uncultured marine thaumarchaeote KM3_72_A09</name>
    <dbReference type="NCBI Taxonomy" id="1456261"/>
    <lineage>
        <taxon>Archaea</taxon>
        <taxon>Nitrososphaerota</taxon>
        <taxon>environmental samples</taxon>
    </lineage>
</organism>
<dbReference type="InterPro" id="IPR025487">
    <property type="entry name" value="DUF4379"/>
</dbReference>
<dbReference type="Pfam" id="PF14311">
    <property type="entry name" value="DUF4379"/>
    <property type="match status" value="1"/>
</dbReference>
<feature type="region of interest" description="Disordered" evidence="1">
    <location>
        <begin position="77"/>
        <end position="109"/>
    </location>
</feature>
<dbReference type="PANTHER" id="PTHR37317">
    <property type="entry name" value="BLR8090 PROTEIN"/>
    <property type="match status" value="1"/>
</dbReference>
<feature type="domain" description="Treble clef zinc finger" evidence="2">
    <location>
        <begin position="17"/>
        <end position="70"/>
    </location>
</feature>
<proteinExistence type="predicted"/>
<evidence type="ECO:0000313" key="3">
    <source>
        <dbReference type="EMBL" id="AIF15997.1"/>
    </source>
</evidence>
<accession>A0A075HNJ9</accession>
<evidence type="ECO:0000259" key="2">
    <source>
        <dbReference type="Pfam" id="PF14311"/>
    </source>
</evidence>
<dbReference type="PANTHER" id="PTHR37317:SF1">
    <property type="entry name" value="ZINC-RIBBON DOMAIN-CONTAINING PROTEIN-RELATED"/>
    <property type="match status" value="1"/>
</dbReference>
<evidence type="ECO:0000256" key="1">
    <source>
        <dbReference type="SAM" id="MobiDB-lite"/>
    </source>
</evidence>
<name>A0A075HNJ9_9ARCH</name>